<dbReference type="EMBL" id="UOFT01000006">
    <property type="protein sequence ID" value="VAW91192.1"/>
    <property type="molecule type" value="Genomic_DNA"/>
</dbReference>
<sequence length="188" mass="21112">MNNSTDDKMNEKLSSFFDDEQSIDTVLMNSLLNDNETKAKWVRYNLVSDVLNDRDHHKVDKAWFAGLTDKLDKEPTILSPHVMRTFKQKVVKQIAGLAVAASVAMVAIVSVQQNQISKTESTTQIAQRALISSDIKPVALRLNKAAESKLSGYLVNHYEHSITGKMQGLMPYMRIVSVTPAERIVHEK</sequence>
<dbReference type="Gene3D" id="1.10.10.880">
    <property type="entry name" value="Anti sigma-E protein RseA, N-terminal domain"/>
    <property type="match status" value="1"/>
</dbReference>
<dbReference type="Pfam" id="PF03872">
    <property type="entry name" value="RseA_N"/>
    <property type="match status" value="1"/>
</dbReference>
<proteinExistence type="predicted"/>
<protein>
    <recommendedName>
        <fullName evidence="2">Anti sigma-E protein RseA N-terminal domain-containing protein</fullName>
    </recommendedName>
</protein>
<dbReference type="InterPro" id="IPR005572">
    <property type="entry name" value="Anti-sigma_E_RseA_N"/>
</dbReference>
<evidence type="ECO:0000259" key="2">
    <source>
        <dbReference type="Pfam" id="PF03872"/>
    </source>
</evidence>
<name>A0A3B0ZUV6_9ZZZZ</name>
<dbReference type="InterPro" id="IPR052383">
    <property type="entry name" value="Anti-sigma-E_RseA-like"/>
</dbReference>
<dbReference type="AlphaFoldDB" id="A0A3B0ZUV6"/>
<gene>
    <name evidence="3" type="ORF">MNBD_GAMMA23-307</name>
</gene>
<keyword evidence="1" id="KW-1133">Transmembrane helix</keyword>
<evidence type="ECO:0000256" key="1">
    <source>
        <dbReference type="SAM" id="Phobius"/>
    </source>
</evidence>
<reference evidence="3" key="1">
    <citation type="submission" date="2018-06" db="EMBL/GenBank/DDBJ databases">
        <authorList>
            <person name="Zhirakovskaya E."/>
        </authorList>
    </citation>
    <scope>NUCLEOTIDE SEQUENCE</scope>
</reference>
<accession>A0A3B0ZUV6</accession>
<keyword evidence="1" id="KW-0472">Membrane</keyword>
<keyword evidence="1" id="KW-0812">Transmembrane</keyword>
<dbReference type="PANTHER" id="PTHR38104">
    <property type="match status" value="1"/>
</dbReference>
<dbReference type="PANTHER" id="PTHR38104:SF1">
    <property type="entry name" value="ANTI-SIGMA-E FACTOR RSEA"/>
    <property type="match status" value="1"/>
</dbReference>
<dbReference type="GO" id="GO:0016989">
    <property type="term" value="F:sigma factor antagonist activity"/>
    <property type="evidence" value="ECO:0007669"/>
    <property type="project" value="InterPro"/>
</dbReference>
<organism evidence="3">
    <name type="scientific">hydrothermal vent metagenome</name>
    <dbReference type="NCBI Taxonomy" id="652676"/>
    <lineage>
        <taxon>unclassified sequences</taxon>
        <taxon>metagenomes</taxon>
        <taxon>ecological metagenomes</taxon>
    </lineage>
</organism>
<feature type="transmembrane region" description="Helical" evidence="1">
    <location>
        <begin position="94"/>
        <end position="111"/>
    </location>
</feature>
<evidence type="ECO:0000313" key="3">
    <source>
        <dbReference type="EMBL" id="VAW91192.1"/>
    </source>
</evidence>
<dbReference type="InterPro" id="IPR036147">
    <property type="entry name" value="Anti-sigma_E_RseA_N_sf"/>
</dbReference>
<feature type="domain" description="Anti sigma-E protein RseA N-terminal" evidence="2">
    <location>
        <begin position="10"/>
        <end position="83"/>
    </location>
</feature>
<dbReference type="SUPFAM" id="SSF89069">
    <property type="entry name" value="N-terminal, cytoplasmic domain of anti-sigmaE factor RseA"/>
    <property type="match status" value="1"/>
</dbReference>